<organism evidence="1 2">
    <name type="scientific">Thermosipho ferrireducens</name>
    <dbReference type="NCBI Taxonomy" id="2571116"/>
    <lineage>
        <taxon>Bacteria</taxon>
        <taxon>Thermotogati</taxon>
        <taxon>Thermotogota</taxon>
        <taxon>Thermotogae</taxon>
        <taxon>Thermotogales</taxon>
        <taxon>Fervidobacteriaceae</taxon>
        <taxon>Thermosipho</taxon>
    </lineage>
</organism>
<proteinExistence type="predicted"/>
<evidence type="ECO:0000313" key="2">
    <source>
        <dbReference type="Proteomes" id="UP000671862"/>
    </source>
</evidence>
<sequence length="122" mass="13527">MKMFRKADILFLLVLITLTFGGLLYSFRGGSDQVDIVQVRVAGELYKTIRTPGTYEIRGKDGKVHSIVHFDGKVAWVTNSDCPLKICEKTGKVGGGGKIICVPNKIVIEVGNTREKQDIQTW</sequence>
<dbReference type="Gene3D" id="2.60.320.10">
    <property type="entry name" value="N-utilization substance G protein NusG, insert domain"/>
    <property type="match status" value="1"/>
</dbReference>
<dbReference type="RefSeq" id="WP_207567555.1">
    <property type="nucleotide sequence ID" value="NZ_CP071446.1"/>
</dbReference>
<gene>
    <name evidence="1" type="ORF">JYK00_04855</name>
</gene>
<dbReference type="Pfam" id="PF07009">
    <property type="entry name" value="NusG_II"/>
    <property type="match status" value="1"/>
</dbReference>
<keyword evidence="2" id="KW-1185">Reference proteome</keyword>
<name>A0ABX7SBD3_9BACT</name>
<dbReference type="InterPro" id="IPR038690">
    <property type="entry name" value="NusG_2_sf"/>
</dbReference>
<protein>
    <submittedName>
        <fullName evidence="1">NusG domain II-containing protein</fullName>
    </submittedName>
</protein>
<dbReference type="Proteomes" id="UP000671862">
    <property type="component" value="Chromosome"/>
</dbReference>
<reference evidence="1 2" key="1">
    <citation type="submission" date="2021-03" db="EMBL/GenBank/DDBJ databases">
        <title>Thermosipho ferrireducens sp.nov., an anaerobic thermophilic iron-reducing bacterium isolated from a deep-sea hydrothermal sulfide deposits.</title>
        <authorList>
            <person name="Zeng X."/>
            <person name="Chen Y."/>
            <person name="Shao Z."/>
        </authorList>
    </citation>
    <scope>NUCLEOTIDE SEQUENCE [LARGE SCALE GENOMIC DNA]</scope>
    <source>
        <strain evidence="1 2">JL129W03</strain>
    </source>
</reference>
<accession>A0ABX7SBD3</accession>
<evidence type="ECO:0000313" key="1">
    <source>
        <dbReference type="EMBL" id="QTA38838.1"/>
    </source>
</evidence>
<dbReference type="EMBL" id="CP071446">
    <property type="protein sequence ID" value="QTA38838.1"/>
    <property type="molecule type" value="Genomic_DNA"/>
</dbReference>